<comment type="caution">
    <text evidence="2">The sequence shown here is derived from an EMBL/GenBank/DDBJ whole genome shotgun (WGS) entry which is preliminary data.</text>
</comment>
<reference evidence="2 3" key="1">
    <citation type="submission" date="2018-09" db="EMBL/GenBank/DDBJ databases">
        <title>Genomic investigation of the strawberry pathogen Phytophthora fragariae indicates pathogenicity is determined by transcriptional variation in three key races.</title>
        <authorList>
            <person name="Adams T.M."/>
            <person name="Armitage A.D."/>
            <person name="Sobczyk M.K."/>
            <person name="Bates H.J."/>
            <person name="Dunwell J.M."/>
            <person name="Nellist C.F."/>
            <person name="Harrison R.J."/>
        </authorList>
    </citation>
    <scope>NUCLEOTIDE SEQUENCE [LARGE SCALE GENOMIC DNA]</scope>
    <source>
        <strain evidence="2 3">ONT-3</strain>
    </source>
</reference>
<evidence type="ECO:0000313" key="2">
    <source>
        <dbReference type="EMBL" id="KAE9100672.1"/>
    </source>
</evidence>
<accession>A0A6G0KW18</accession>
<dbReference type="EMBL" id="QXFX01000925">
    <property type="protein sequence ID" value="KAE9100672.1"/>
    <property type="molecule type" value="Genomic_DNA"/>
</dbReference>
<proteinExistence type="predicted"/>
<feature type="compositionally biased region" description="Basic and acidic residues" evidence="1">
    <location>
        <begin position="48"/>
        <end position="57"/>
    </location>
</feature>
<dbReference type="AlphaFoldDB" id="A0A6G0KW18"/>
<dbReference type="Proteomes" id="UP000488956">
    <property type="component" value="Unassembled WGS sequence"/>
</dbReference>
<sequence>MDVVTEHSFLAPVPTMTNKRERLRCRHRGYEKRLRGCKTKSLNMQADPRNEADRHAQEALQALRPPDSEPPRVAAAQYAAADAAGGARSRRRPGRHEVAPGLGAHHAHPRLRGQWRAAHCERVAAQRRQDHRPPVAFVMSVDNYSCIV</sequence>
<evidence type="ECO:0000256" key="1">
    <source>
        <dbReference type="SAM" id="MobiDB-lite"/>
    </source>
</evidence>
<protein>
    <submittedName>
        <fullName evidence="2">Uncharacterized protein</fullName>
    </submittedName>
</protein>
<feature type="region of interest" description="Disordered" evidence="1">
    <location>
        <begin position="42"/>
        <end position="108"/>
    </location>
</feature>
<evidence type="ECO:0000313" key="3">
    <source>
        <dbReference type="Proteomes" id="UP000488956"/>
    </source>
</evidence>
<organism evidence="2 3">
    <name type="scientific">Phytophthora fragariae</name>
    <dbReference type="NCBI Taxonomy" id="53985"/>
    <lineage>
        <taxon>Eukaryota</taxon>
        <taxon>Sar</taxon>
        <taxon>Stramenopiles</taxon>
        <taxon>Oomycota</taxon>
        <taxon>Peronosporomycetes</taxon>
        <taxon>Peronosporales</taxon>
        <taxon>Peronosporaceae</taxon>
        <taxon>Phytophthora</taxon>
    </lineage>
</organism>
<name>A0A6G0KW18_9STRA</name>
<feature type="compositionally biased region" description="Low complexity" evidence="1">
    <location>
        <begin position="71"/>
        <end position="87"/>
    </location>
</feature>
<gene>
    <name evidence="2" type="ORF">PF010_g14742</name>
</gene>